<dbReference type="Proteomes" id="UP000591131">
    <property type="component" value="Unassembled WGS sequence"/>
</dbReference>
<protein>
    <submittedName>
        <fullName evidence="1">Uncharacterized protein</fullName>
    </submittedName>
</protein>
<evidence type="ECO:0000313" key="2">
    <source>
        <dbReference type="Proteomes" id="UP000591131"/>
    </source>
</evidence>
<accession>A0A7J6MLZ5</accession>
<keyword evidence="2" id="KW-1185">Reference proteome</keyword>
<proteinExistence type="predicted"/>
<gene>
    <name evidence="1" type="ORF">FOL47_000307</name>
</gene>
<dbReference type="EMBL" id="JAAPAO010000104">
    <property type="protein sequence ID" value="KAF4672619.1"/>
    <property type="molecule type" value="Genomic_DNA"/>
</dbReference>
<evidence type="ECO:0000313" key="1">
    <source>
        <dbReference type="EMBL" id="KAF4672619.1"/>
    </source>
</evidence>
<organism evidence="1 2">
    <name type="scientific">Perkinsus chesapeaki</name>
    <name type="common">Clam parasite</name>
    <name type="synonym">Perkinsus andrewsi</name>
    <dbReference type="NCBI Taxonomy" id="330153"/>
    <lineage>
        <taxon>Eukaryota</taxon>
        <taxon>Sar</taxon>
        <taxon>Alveolata</taxon>
        <taxon>Perkinsozoa</taxon>
        <taxon>Perkinsea</taxon>
        <taxon>Perkinsida</taxon>
        <taxon>Perkinsidae</taxon>
        <taxon>Perkinsus</taxon>
    </lineage>
</organism>
<sequence length="464" mass="51885">MGGKSKKFHSKWKLMKPGEYTLESQPIAWSHVSDLTIICDRKDGYEYLERAQFKFKKGDGEVVSTEEIPLIGFRERGAYQTANGNCLKLEMLKTPDRKGLTHSKLYSSYPIDLTHVAFCPMEGDSWQFLTDYRRADQHTIMVRQPGPEEAAIPIRRQELTLGSYKCNSELIGLKDFTMTITGPPEGSHQVAYAFRIDHADPESSKSESTPFMILRREQNTITQPFLRRERAAAGCYCTAIIRQLDPVLANLGNLAGLHTTEQYLSVCPDGENSVILVLNSEKWGTEKMKSVKFTLGGGPVLGADVPQMRRKRPIPHDDVLQPSTPVKQVKLSPGNIMKEGRYVAQKSDGTSSMAVILSPDSSDLLFDFLNGETFSLGLSIIKKEEKWDGCSAVHLPDEPNALFLTRIMESVTDLTTPDDEFRPEKGFYICPDGDNKLAVYFGGLSPDAEHVVKIDFRRHSPGGE</sequence>
<name>A0A7J6MLZ5_PERCH</name>
<dbReference type="AlphaFoldDB" id="A0A7J6MLZ5"/>
<comment type="caution">
    <text evidence="1">The sequence shown here is derived from an EMBL/GenBank/DDBJ whole genome shotgun (WGS) entry which is preliminary data.</text>
</comment>
<reference evidence="1 2" key="1">
    <citation type="submission" date="2020-04" db="EMBL/GenBank/DDBJ databases">
        <title>Perkinsus chesapeaki whole genome sequence.</title>
        <authorList>
            <person name="Bogema D.R."/>
        </authorList>
    </citation>
    <scope>NUCLEOTIDE SEQUENCE [LARGE SCALE GENOMIC DNA]</scope>
    <source>
        <strain evidence="1">ATCC PRA-425</strain>
    </source>
</reference>